<keyword evidence="3" id="KW-1185">Reference proteome</keyword>
<dbReference type="GO" id="GO:0009360">
    <property type="term" value="C:DNA polymerase III complex"/>
    <property type="evidence" value="ECO:0007669"/>
    <property type="project" value="TreeGrafter"/>
</dbReference>
<dbReference type="GO" id="GO:0003887">
    <property type="term" value="F:DNA-directed DNA polymerase activity"/>
    <property type="evidence" value="ECO:0007669"/>
    <property type="project" value="UniProtKB-EC"/>
</dbReference>
<protein>
    <submittedName>
        <fullName evidence="2">DNA polymerase III subunit delta</fullName>
        <ecNumber evidence="2">2.7.7.7</ecNumber>
    </submittedName>
</protein>
<name>A0A5P9JYI7_9HYPH</name>
<dbReference type="Pfam" id="PF13177">
    <property type="entry name" value="DNA_pol3_delta2"/>
    <property type="match status" value="1"/>
</dbReference>
<dbReference type="GO" id="GO:0006261">
    <property type="term" value="P:DNA-templated DNA replication"/>
    <property type="evidence" value="ECO:0007669"/>
    <property type="project" value="TreeGrafter"/>
</dbReference>
<dbReference type="InterPro" id="IPR027417">
    <property type="entry name" value="P-loop_NTPase"/>
</dbReference>
<dbReference type="SUPFAM" id="SSF52540">
    <property type="entry name" value="P-loop containing nucleoside triphosphate hydrolases"/>
    <property type="match status" value="1"/>
</dbReference>
<feature type="region of interest" description="Disordered" evidence="1">
    <location>
        <begin position="1"/>
        <end position="23"/>
    </location>
</feature>
<dbReference type="InterPro" id="IPR050238">
    <property type="entry name" value="DNA_Rep/Repair_Clamp_Loader"/>
</dbReference>
<dbReference type="AlphaFoldDB" id="A0A5P9JYI7"/>
<dbReference type="PANTHER" id="PTHR11669:SF8">
    <property type="entry name" value="DNA POLYMERASE III SUBUNIT DELTA"/>
    <property type="match status" value="1"/>
</dbReference>
<keyword evidence="2" id="KW-0808">Transferase</keyword>
<organism evidence="2 3">
    <name type="scientific">Microvirga thermotolerans</name>
    <dbReference type="NCBI Taxonomy" id="2651334"/>
    <lineage>
        <taxon>Bacteria</taxon>
        <taxon>Pseudomonadati</taxon>
        <taxon>Pseudomonadota</taxon>
        <taxon>Alphaproteobacteria</taxon>
        <taxon>Hyphomicrobiales</taxon>
        <taxon>Methylobacteriaceae</taxon>
        <taxon>Microvirga</taxon>
    </lineage>
</organism>
<dbReference type="KEGG" id="mico:GDR74_09630"/>
<reference evidence="2 3" key="1">
    <citation type="submission" date="2019-10" db="EMBL/GenBank/DDBJ databases">
        <title>Isolation, Identification of Microvirga thermotolerans HR1, a novel thermophilic bacterium and Comparative Genomics of the genus Microvirga.</title>
        <authorList>
            <person name="Li J."/>
            <person name="Zhang W."/>
            <person name="Lin M."/>
            <person name="Wang J."/>
        </authorList>
    </citation>
    <scope>NUCLEOTIDE SEQUENCE [LARGE SCALE GENOMIC DNA]</scope>
    <source>
        <strain evidence="2 3">HR1</strain>
    </source>
</reference>
<dbReference type="Gene3D" id="3.40.50.300">
    <property type="entry name" value="P-loop containing nucleotide triphosphate hydrolases"/>
    <property type="match status" value="1"/>
</dbReference>
<evidence type="ECO:0000256" key="1">
    <source>
        <dbReference type="SAM" id="MobiDB-lite"/>
    </source>
</evidence>
<dbReference type="EMBL" id="CP045423">
    <property type="protein sequence ID" value="QFU16470.1"/>
    <property type="molecule type" value="Genomic_DNA"/>
</dbReference>
<dbReference type="Proteomes" id="UP000325614">
    <property type="component" value="Chromosome"/>
</dbReference>
<dbReference type="EC" id="2.7.7.7" evidence="2"/>
<evidence type="ECO:0000313" key="3">
    <source>
        <dbReference type="Proteomes" id="UP000325614"/>
    </source>
</evidence>
<keyword evidence="2" id="KW-0548">Nucleotidyltransferase</keyword>
<accession>A0A5P9JYI7</accession>
<gene>
    <name evidence="2" type="ORF">GDR74_09630</name>
</gene>
<dbReference type="RefSeq" id="WP_152586113.1">
    <property type="nucleotide sequence ID" value="NZ_CP045423.1"/>
</dbReference>
<proteinExistence type="predicted"/>
<dbReference type="NCBIfam" id="NF005677">
    <property type="entry name" value="PRK07471.1"/>
    <property type="match status" value="1"/>
</dbReference>
<sequence>MSREPVSREPAADEPDRFEGAPHPREQFAFFGHEEGEAAFVEGLRSGRLHHAWLIGGPQGIGKATLAYRVARTVLDPSRAAGSASGRLDMDPQANVARQVMALSHPNLAVLRRAPATDKKGPSATIPVEAVRRALATFASTAADGGYRVCIVDSAEDLTVASANALLKVIEEPPPRSLFLIVSHAPQRVLPTIRSRCRRLLLRPLDDASVRAAIASLGAPWSDMPPDVVDEALRLGEGSVRRTLELLDGDRVAFVGQVTALLERLPRADMRQVLSLAEALARKDADENYELMLDTVQRWVSAQLHARAGLGPRRLAPLVEVCEKIGRSAREIDVYNLDRRPFILTMFDDLADAVRRAA</sequence>
<evidence type="ECO:0000313" key="2">
    <source>
        <dbReference type="EMBL" id="QFU16470.1"/>
    </source>
</evidence>
<dbReference type="PANTHER" id="PTHR11669">
    <property type="entry name" value="REPLICATION FACTOR C / DNA POLYMERASE III GAMMA-TAU SUBUNIT"/>
    <property type="match status" value="1"/>
</dbReference>